<keyword evidence="3 6" id="KW-0812">Transmembrane</keyword>
<evidence type="ECO:0000256" key="6">
    <source>
        <dbReference type="SAM" id="Phobius"/>
    </source>
</evidence>
<comment type="subcellular location">
    <subcellularLocation>
        <location evidence="1">Membrane</location>
        <topology evidence="1">Multi-pass membrane protein</topology>
    </subcellularLocation>
</comment>
<dbReference type="OrthoDB" id="2985014at2759"/>
<evidence type="ECO:0000256" key="5">
    <source>
        <dbReference type="ARBA" id="ARBA00023136"/>
    </source>
</evidence>
<gene>
    <name evidence="7" type="ORF">K469DRAFT_524669</name>
</gene>
<dbReference type="PANTHER" id="PTHR43791">
    <property type="entry name" value="PERMEASE-RELATED"/>
    <property type="match status" value="1"/>
</dbReference>
<keyword evidence="8" id="KW-1185">Reference proteome</keyword>
<evidence type="ECO:0000313" key="8">
    <source>
        <dbReference type="Proteomes" id="UP000800200"/>
    </source>
</evidence>
<dbReference type="GO" id="GO:0016020">
    <property type="term" value="C:membrane"/>
    <property type="evidence" value="ECO:0007669"/>
    <property type="project" value="UniProtKB-SubCell"/>
</dbReference>
<dbReference type="Proteomes" id="UP000800200">
    <property type="component" value="Unassembled WGS sequence"/>
</dbReference>
<dbReference type="EMBL" id="ML994643">
    <property type="protein sequence ID" value="KAF2183324.1"/>
    <property type="molecule type" value="Genomic_DNA"/>
</dbReference>
<evidence type="ECO:0000256" key="2">
    <source>
        <dbReference type="ARBA" id="ARBA00022448"/>
    </source>
</evidence>
<dbReference type="GO" id="GO:0022857">
    <property type="term" value="F:transmembrane transporter activity"/>
    <property type="evidence" value="ECO:0007669"/>
    <property type="project" value="TreeGrafter"/>
</dbReference>
<evidence type="ECO:0000313" key="7">
    <source>
        <dbReference type="EMBL" id="KAF2183324.1"/>
    </source>
</evidence>
<evidence type="ECO:0000256" key="4">
    <source>
        <dbReference type="ARBA" id="ARBA00022989"/>
    </source>
</evidence>
<accession>A0A6A6DUR8</accession>
<organism evidence="7 8">
    <name type="scientific">Zopfia rhizophila CBS 207.26</name>
    <dbReference type="NCBI Taxonomy" id="1314779"/>
    <lineage>
        <taxon>Eukaryota</taxon>
        <taxon>Fungi</taxon>
        <taxon>Dikarya</taxon>
        <taxon>Ascomycota</taxon>
        <taxon>Pezizomycotina</taxon>
        <taxon>Dothideomycetes</taxon>
        <taxon>Dothideomycetes incertae sedis</taxon>
        <taxon>Zopfiaceae</taxon>
        <taxon>Zopfia</taxon>
    </lineage>
</organism>
<feature type="non-terminal residue" evidence="7">
    <location>
        <position position="86"/>
    </location>
</feature>
<evidence type="ECO:0000256" key="1">
    <source>
        <dbReference type="ARBA" id="ARBA00004141"/>
    </source>
</evidence>
<evidence type="ECO:0000256" key="3">
    <source>
        <dbReference type="ARBA" id="ARBA00022692"/>
    </source>
</evidence>
<proteinExistence type="predicted"/>
<feature type="transmembrane region" description="Helical" evidence="6">
    <location>
        <begin position="12"/>
        <end position="29"/>
    </location>
</feature>
<keyword evidence="2" id="KW-0813">Transport</keyword>
<feature type="non-terminal residue" evidence="7">
    <location>
        <position position="1"/>
    </location>
</feature>
<evidence type="ECO:0008006" key="9">
    <source>
        <dbReference type="Google" id="ProtNLM"/>
    </source>
</evidence>
<keyword evidence="4 6" id="KW-1133">Transmembrane helix</keyword>
<dbReference type="AlphaFoldDB" id="A0A6A6DUR8"/>
<keyword evidence="5 6" id="KW-0472">Membrane</keyword>
<name>A0A6A6DUR8_9PEZI</name>
<protein>
    <recommendedName>
        <fullName evidence="9">MFS general substrate transporter</fullName>
    </recommendedName>
</protein>
<reference evidence="7" key="1">
    <citation type="journal article" date="2020" name="Stud. Mycol.">
        <title>101 Dothideomycetes genomes: a test case for predicting lifestyles and emergence of pathogens.</title>
        <authorList>
            <person name="Haridas S."/>
            <person name="Albert R."/>
            <person name="Binder M."/>
            <person name="Bloem J."/>
            <person name="Labutti K."/>
            <person name="Salamov A."/>
            <person name="Andreopoulos B."/>
            <person name="Baker S."/>
            <person name="Barry K."/>
            <person name="Bills G."/>
            <person name="Bluhm B."/>
            <person name="Cannon C."/>
            <person name="Castanera R."/>
            <person name="Culley D."/>
            <person name="Daum C."/>
            <person name="Ezra D."/>
            <person name="Gonzalez J."/>
            <person name="Henrissat B."/>
            <person name="Kuo A."/>
            <person name="Liang C."/>
            <person name="Lipzen A."/>
            <person name="Lutzoni F."/>
            <person name="Magnuson J."/>
            <person name="Mondo S."/>
            <person name="Nolan M."/>
            <person name="Ohm R."/>
            <person name="Pangilinan J."/>
            <person name="Park H.-J."/>
            <person name="Ramirez L."/>
            <person name="Alfaro M."/>
            <person name="Sun H."/>
            <person name="Tritt A."/>
            <person name="Yoshinaga Y."/>
            <person name="Zwiers L.-H."/>
            <person name="Turgeon B."/>
            <person name="Goodwin S."/>
            <person name="Spatafora J."/>
            <person name="Crous P."/>
            <person name="Grigoriev I."/>
        </authorList>
    </citation>
    <scope>NUCLEOTIDE SEQUENCE</scope>
    <source>
        <strain evidence="7">CBS 207.26</strain>
    </source>
</reference>
<sequence length="86" mass="9638">RRLIRKTDLRLLPTLAVIYVFALICGVNLQNAQNAGMDEDLDLSLGHYFLPIPYITFQFPADIVIRKLGPALWLPSLVMAWGGVIT</sequence>
<dbReference type="PANTHER" id="PTHR43791:SF47">
    <property type="entry name" value="MAJOR FACILITATOR SUPERFAMILY (MFS) PROFILE DOMAIN-CONTAINING PROTEIN-RELATED"/>
    <property type="match status" value="1"/>
</dbReference>